<organism evidence="5 6">
    <name type="scientific">Roseburia intestinalis L1-82</name>
    <dbReference type="NCBI Taxonomy" id="536231"/>
    <lineage>
        <taxon>Bacteria</taxon>
        <taxon>Bacillati</taxon>
        <taxon>Bacillota</taxon>
        <taxon>Clostridia</taxon>
        <taxon>Lachnospirales</taxon>
        <taxon>Lachnospiraceae</taxon>
        <taxon>Roseburia</taxon>
    </lineage>
</organism>
<comment type="caution">
    <text evidence="3">Lacks conserved residue(s) required for the propagation of feature annotation.</text>
</comment>
<evidence type="ECO:0000313" key="6">
    <source>
        <dbReference type="Proteomes" id="UP000004828"/>
    </source>
</evidence>
<evidence type="ECO:0000313" key="5">
    <source>
        <dbReference type="EMBL" id="EEV00090.1"/>
    </source>
</evidence>
<dbReference type="AlphaFoldDB" id="C7GDL4"/>
<dbReference type="InterPro" id="IPR001789">
    <property type="entry name" value="Sig_transdc_resp-reg_receiver"/>
</dbReference>
<dbReference type="HOGENOM" id="CLU_218417_0_0_9"/>
<dbReference type="SUPFAM" id="SSF52172">
    <property type="entry name" value="CheY-like"/>
    <property type="match status" value="1"/>
</dbReference>
<dbReference type="EMBL" id="ABYJ02000154">
    <property type="protein sequence ID" value="EEV00090.1"/>
    <property type="molecule type" value="Genomic_DNA"/>
</dbReference>
<feature type="domain" description="Response regulatory" evidence="4">
    <location>
        <begin position="1"/>
        <end position="39"/>
    </location>
</feature>
<evidence type="ECO:0000256" key="2">
    <source>
        <dbReference type="ARBA" id="ARBA00024867"/>
    </source>
</evidence>
<dbReference type="GO" id="GO:0000160">
    <property type="term" value="P:phosphorelay signal transduction system"/>
    <property type="evidence" value="ECO:0007669"/>
    <property type="project" value="InterPro"/>
</dbReference>
<reference evidence="5 6" key="1">
    <citation type="submission" date="2009-08" db="EMBL/GenBank/DDBJ databases">
        <authorList>
            <person name="Weinstock G."/>
            <person name="Sodergren E."/>
            <person name="Clifton S."/>
            <person name="Fulton L."/>
            <person name="Fulton B."/>
            <person name="Courtney L."/>
            <person name="Fronick C."/>
            <person name="Harrison M."/>
            <person name="Strong C."/>
            <person name="Farmer C."/>
            <person name="Delahaunty K."/>
            <person name="Markovic C."/>
            <person name="Hall O."/>
            <person name="Minx P."/>
            <person name="Tomlinson C."/>
            <person name="Mitreva M."/>
            <person name="Nelson J."/>
            <person name="Hou S."/>
            <person name="Wollam A."/>
            <person name="Pepin K.H."/>
            <person name="Johnson M."/>
            <person name="Bhonagiri V."/>
            <person name="Nash W.E."/>
            <person name="Warren W."/>
            <person name="Chinwalla A."/>
            <person name="Mardis E.R."/>
            <person name="Wilson R.K."/>
        </authorList>
    </citation>
    <scope>NUCLEOTIDE SEQUENCE [LARGE SCALE GENOMIC DNA]</scope>
    <source>
        <strain evidence="5 6">L1-82</strain>
    </source>
</reference>
<dbReference type="Gene3D" id="3.40.50.2300">
    <property type="match status" value="1"/>
</dbReference>
<accession>C7GDL4</accession>
<comment type="caution">
    <text evidence="5">The sequence shown here is derived from an EMBL/GenBank/DDBJ whole genome shotgun (WGS) entry which is preliminary data.</text>
</comment>
<protein>
    <recommendedName>
        <fullName evidence="1">Stage 0 sporulation protein A homolog</fullName>
    </recommendedName>
</protein>
<name>C7GDL4_9FIRM</name>
<dbReference type="InterPro" id="IPR011006">
    <property type="entry name" value="CheY-like_superfamily"/>
</dbReference>
<evidence type="ECO:0000256" key="3">
    <source>
        <dbReference type="PROSITE-ProRule" id="PRU00169"/>
    </source>
</evidence>
<dbReference type="PROSITE" id="PS50110">
    <property type="entry name" value="RESPONSE_REGULATORY"/>
    <property type="match status" value="1"/>
</dbReference>
<comment type="function">
    <text evidence="2">May play the central regulatory role in sporulation. It may be an element of the effector pathway responsible for the activation of sporulation genes in response to nutritional stress. Spo0A may act in concert with spo0H (a sigma factor) to control the expression of some genes that are critical to the sporulation process.</text>
</comment>
<proteinExistence type="predicted"/>
<evidence type="ECO:0000256" key="1">
    <source>
        <dbReference type="ARBA" id="ARBA00018672"/>
    </source>
</evidence>
<dbReference type="Proteomes" id="UP000004828">
    <property type="component" value="Unassembled WGS sequence"/>
</dbReference>
<gene>
    <name evidence="5" type="ORF">ROSINTL182_08015</name>
</gene>
<sequence length="43" mass="4743">MTANAFEEDRKRALEVGMDGYIAKPIHMESVLDALQEGLAGKH</sequence>
<evidence type="ECO:0000259" key="4">
    <source>
        <dbReference type="PROSITE" id="PS50110"/>
    </source>
</evidence>